<reference evidence="1 2" key="1">
    <citation type="submission" date="2018-06" db="EMBL/GenBank/DDBJ databases">
        <title>Comparative genomics of rhizobia nodulating Arachis hypogaea in China.</title>
        <authorList>
            <person name="Li Y."/>
        </authorList>
    </citation>
    <scope>NUCLEOTIDE SEQUENCE [LARGE SCALE GENOMIC DNA]</scope>
    <source>
        <strain evidence="1 2">CCBAU 51658</strain>
    </source>
</reference>
<dbReference type="EMBL" id="CP030057">
    <property type="protein sequence ID" value="QOZ61312.1"/>
    <property type="molecule type" value="Genomic_DNA"/>
</dbReference>
<evidence type="ECO:0000313" key="1">
    <source>
        <dbReference type="EMBL" id="QOZ61312.1"/>
    </source>
</evidence>
<name>A0ABX6UJE4_9BRAD</name>
<gene>
    <name evidence="1" type="ORF">XH86_23180</name>
</gene>
<dbReference type="Proteomes" id="UP000593880">
    <property type="component" value="Chromosome"/>
</dbReference>
<sequence length="61" mass="6833">MRILAELNEAEEELIGRTVILTDGKAGSIEHLSLDDIHGLRISIVGHDGRWPISMIKNIER</sequence>
<organism evidence="1 2">
    <name type="scientific">Bradyrhizobium guangdongense</name>
    <dbReference type="NCBI Taxonomy" id="1325090"/>
    <lineage>
        <taxon>Bacteria</taxon>
        <taxon>Pseudomonadati</taxon>
        <taxon>Pseudomonadota</taxon>
        <taxon>Alphaproteobacteria</taxon>
        <taxon>Hyphomicrobiales</taxon>
        <taxon>Nitrobacteraceae</taxon>
        <taxon>Bradyrhizobium</taxon>
    </lineage>
</organism>
<accession>A0ABX6UJE4</accession>
<evidence type="ECO:0000313" key="2">
    <source>
        <dbReference type="Proteomes" id="UP000593880"/>
    </source>
</evidence>
<protein>
    <submittedName>
        <fullName evidence="1">PRC-barrel domain containing protein</fullName>
    </submittedName>
</protein>
<dbReference type="RefSeq" id="WP_128966878.1">
    <property type="nucleotide sequence ID" value="NZ_BMHC01000002.1"/>
</dbReference>
<keyword evidence="2" id="KW-1185">Reference proteome</keyword>
<proteinExistence type="predicted"/>